<dbReference type="EMBL" id="CP036264">
    <property type="protein sequence ID" value="QEF97282.1"/>
    <property type="molecule type" value="Genomic_DNA"/>
</dbReference>
<accession>A0A5B9M819</accession>
<dbReference type="RefSeq" id="WP_147866987.1">
    <property type="nucleotide sequence ID" value="NZ_CP036264.1"/>
</dbReference>
<dbReference type="Proteomes" id="UP000321353">
    <property type="component" value="Chromosome"/>
</dbReference>
<evidence type="ECO:0000313" key="4">
    <source>
        <dbReference type="Proteomes" id="UP000321353"/>
    </source>
</evidence>
<evidence type="ECO:0000256" key="1">
    <source>
        <dbReference type="SAM" id="MobiDB-lite"/>
    </source>
</evidence>
<feature type="region of interest" description="Disordered" evidence="1">
    <location>
        <begin position="124"/>
        <end position="143"/>
    </location>
</feature>
<reference evidence="3 4" key="1">
    <citation type="submission" date="2019-02" db="EMBL/GenBank/DDBJ databases">
        <title>Planctomycetal bacteria perform biofilm scaping via a novel small molecule.</title>
        <authorList>
            <person name="Jeske O."/>
            <person name="Boedeker C."/>
            <person name="Wiegand S."/>
            <person name="Breitling P."/>
            <person name="Kallscheuer N."/>
            <person name="Jogler M."/>
            <person name="Rohde M."/>
            <person name="Petersen J."/>
            <person name="Medema M.H."/>
            <person name="Surup F."/>
            <person name="Jogler C."/>
        </authorList>
    </citation>
    <scope>NUCLEOTIDE SEQUENCE [LARGE SCALE GENOMIC DNA]</scope>
    <source>
        <strain evidence="3 4">Mal15</strain>
    </source>
</reference>
<gene>
    <name evidence="3" type="ORF">Mal15_13210</name>
</gene>
<feature type="chain" id="PRO_5022830141" evidence="2">
    <location>
        <begin position="23"/>
        <end position="435"/>
    </location>
</feature>
<keyword evidence="4" id="KW-1185">Reference proteome</keyword>
<evidence type="ECO:0000256" key="2">
    <source>
        <dbReference type="SAM" id="SignalP"/>
    </source>
</evidence>
<name>A0A5B9M819_9BACT</name>
<organism evidence="3 4">
    <name type="scientific">Stieleria maiorica</name>
    <dbReference type="NCBI Taxonomy" id="2795974"/>
    <lineage>
        <taxon>Bacteria</taxon>
        <taxon>Pseudomonadati</taxon>
        <taxon>Planctomycetota</taxon>
        <taxon>Planctomycetia</taxon>
        <taxon>Pirellulales</taxon>
        <taxon>Pirellulaceae</taxon>
        <taxon>Stieleria</taxon>
    </lineage>
</organism>
<feature type="signal peptide" evidence="2">
    <location>
        <begin position="1"/>
        <end position="22"/>
    </location>
</feature>
<dbReference type="AlphaFoldDB" id="A0A5B9M819"/>
<keyword evidence="2" id="KW-0732">Signal</keyword>
<dbReference type="KEGG" id="smam:Mal15_13210"/>
<proteinExistence type="predicted"/>
<evidence type="ECO:0000313" key="3">
    <source>
        <dbReference type="EMBL" id="QEF97282.1"/>
    </source>
</evidence>
<protein>
    <submittedName>
        <fullName evidence="3">Uncharacterized protein</fullName>
    </submittedName>
</protein>
<sequence length="435" mass="48531" precursor="true">MPVRCIVPLVLFVFALYTSAPAQQPAPAQDKPLPDEIDQHFQYLSGTWDYSYQENGKTYHGVWSVRRSGNGAALLSRFQEVGPEGKVSGNYLHGWNADSKQLVDNFVSDKIGIGQATYTLVSKDRAEGQGESTLPDGTRRTTKLRSEYSPDKIVWTNYQTVLAGKPEPDRVFTFVRRKADPDRVTPQSATTRIPEAVKTRMARQVGTWTTRGVRNNKTFEGLYLARWNDSETGLVITGREGHHVLNGMSYWDDKAAEIIEVWATPSGSAVLHFNEFGNDRWRGYVDLRYGGDQSIDDVGIELEFEDNQFDFRGDAAEGKPPFTVTNTKVTLKHSKKALQSFADLLVGGSWVNTEQAPAAKHTYSWLPGKKVLKLERDGGMFPGISTIAVHHPTQSVRLMEVDDDGTLGIATLDCPELDSQMTPVRRARTAECRPM</sequence>